<proteinExistence type="predicted"/>
<sequence length="210" mass="24132">LRANKALLQRNLEPDQKCQVSLDILSIFDNLIPLKKTAFEDLERRGANREEMRKVANEDSQFILSFYDHMLTMVSDPELPLKQRNFTFEICVQHQQLMNLPYVKDNVKIYGCRLVLTWLKQMVPIILTIDGARATARLREVWDLVVELLSNMSEKLPQRPFVKRALGCVKNKKPTDDVSTFSKLILDSVDETLALFPPVDIAAELEGISM</sequence>
<organism evidence="1 2">
    <name type="scientific">Ancylostoma caninum</name>
    <name type="common">Dog hookworm</name>
    <dbReference type="NCBI Taxonomy" id="29170"/>
    <lineage>
        <taxon>Eukaryota</taxon>
        <taxon>Metazoa</taxon>
        <taxon>Ecdysozoa</taxon>
        <taxon>Nematoda</taxon>
        <taxon>Chromadorea</taxon>
        <taxon>Rhabditida</taxon>
        <taxon>Rhabditina</taxon>
        <taxon>Rhabditomorpha</taxon>
        <taxon>Strongyloidea</taxon>
        <taxon>Ancylostomatidae</taxon>
        <taxon>Ancylostomatinae</taxon>
        <taxon>Ancylostoma</taxon>
    </lineage>
</organism>
<dbReference type="OrthoDB" id="5890967at2759"/>
<evidence type="ECO:0000313" key="1">
    <source>
        <dbReference type="EMBL" id="RCN41320.1"/>
    </source>
</evidence>
<feature type="non-terminal residue" evidence="1">
    <location>
        <position position="1"/>
    </location>
</feature>
<protein>
    <submittedName>
        <fullName evidence="1">Uncharacterized protein</fullName>
    </submittedName>
</protein>
<comment type="caution">
    <text evidence="1">The sequence shown here is derived from an EMBL/GenBank/DDBJ whole genome shotgun (WGS) entry which is preliminary data.</text>
</comment>
<dbReference type="EMBL" id="JOJR01000240">
    <property type="protein sequence ID" value="RCN41320.1"/>
    <property type="molecule type" value="Genomic_DNA"/>
</dbReference>
<reference evidence="1 2" key="1">
    <citation type="submission" date="2014-10" db="EMBL/GenBank/DDBJ databases">
        <title>Draft genome of the hookworm Ancylostoma caninum.</title>
        <authorList>
            <person name="Mitreva M."/>
        </authorList>
    </citation>
    <scope>NUCLEOTIDE SEQUENCE [LARGE SCALE GENOMIC DNA]</scope>
    <source>
        <strain evidence="1 2">Baltimore</strain>
    </source>
</reference>
<keyword evidence="2" id="KW-1185">Reference proteome</keyword>
<gene>
    <name evidence="1" type="ORF">ANCCAN_12703</name>
</gene>
<name>A0A368GE60_ANCCA</name>
<dbReference type="AlphaFoldDB" id="A0A368GE60"/>
<dbReference type="Proteomes" id="UP000252519">
    <property type="component" value="Unassembled WGS sequence"/>
</dbReference>
<accession>A0A368GE60</accession>
<evidence type="ECO:0000313" key="2">
    <source>
        <dbReference type="Proteomes" id="UP000252519"/>
    </source>
</evidence>